<reference evidence="2 3" key="1">
    <citation type="submission" date="2017-03" db="EMBL/GenBank/DDBJ databases">
        <title>Genomes of endolithic fungi from Antarctica.</title>
        <authorList>
            <person name="Coleine C."/>
            <person name="Masonjones S."/>
            <person name="Stajich J.E."/>
        </authorList>
    </citation>
    <scope>NUCLEOTIDE SEQUENCE [LARGE SCALE GENOMIC DNA]</scope>
    <source>
        <strain evidence="2 3">CCFEE 5184</strain>
    </source>
</reference>
<name>A0A4U0Y0L4_9PEZI</name>
<dbReference type="STRING" id="329884.A0A4U0Y0L4"/>
<dbReference type="EMBL" id="NAJQ01000023">
    <property type="protein sequence ID" value="TKA82857.1"/>
    <property type="molecule type" value="Genomic_DNA"/>
</dbReference>
<feature type="compositionally biased region" description="Polar residues" evidence="1">
    <location>
        <begin position="1"/>
        <end position="17"/>
    </location>
</feature>
<protein>
    <submittedName>
        <fullName evidence="2">Uncharacterized protein</fullName>
    </submittedName>
</protein>
<evidence type="ECO:0000313" key="2">
    <source>
        <dbReference type="EMBL" id="TKA82857.1"/>
    </source>
</evidence>
<dbReference type="AlphaFoldDB" id="A0A4U0Y0L4"/>
<feature type="compositionally biased region" description="Polar residues" evidence="1">
    <location>
        <begin position="138"/>
        <end position="151"/>
    </location>
</feature>
<accession>A0A4U0Y0L4</accession>
<evidence type="ECO:0000256" key="1">
    <source>
        <dbReference type="SAM" id="MobiDB-lite"/>
    </source>
</evidence>
<comment type="caution">
    <text evidence="2">The sequence shown here is derived from an EMBL/GenBank/DDBJ whole genome shotgun (WGS) entry which is preliminary data.</text>
</comment>
<gene>
    <name evidence="2" type="ORF">B0A55_00984</name>
</gene>
<sequence>MSLTPKNSKIEASQDTPVKQEPHDPTSPMHSPASSPPVSMAADAQKQAAESPSRQRSHEDMNVDSRTSVSNVPVHKPDEPDLHASQIKPSSSEVEKQANEPSSIPAHISMPPPAGKPVSAMAPPSSRPPRSGQGSQKGHVTQTRPIKSQTVPKPLASHLAEEESSEATIPDDASSDGVSTPSEPHDRIADFDWTDLERRYHHRMGELGRTENQIYEDFNQLCDASRQRKQAFFSVWAATSHTHEVDRSYKRLKTQTTLVQHQEDELERKRGHYIKVVEAFKSALQLLGN</sequence>
<proteinExistence type="predicted"/>
<feature type="region of interest" description="Disordered" evidence="1">
    <location>
        <begin position="1"/>
        <end position="188"/>
    </location>
</feature>
<evidence type="ECO:0000313" key="3">
    <source>
        <dbReference type="Proteomes" id="UP000309340"/>
    </source>
</evidence>
<organism evidence="2 3">
    <name type="scientific">Friedmanniomyces simplex</name>
    <dbReference type="NCBI Taxonomy" id="329884"/>
    <lineage>
        <taxon>Eukaryota</taxon>
        <taxon>Fungi</taxon>
        <taxon>Dikarya</taxon>
        <taxon>Ascomycota</taxon>
        <taxon>Pezizomycotina</taxon>
        <taxon>Dothideomycetes</taxon>
        <taxon>Dothideomycetidae</taxon>
        <taxon>Mycosphaerellales</taxon>
        <taxon>Teratosphaeriaceae</taxon>
        <taxon>Friedmanniomyces</taxon>
    </lineage>
</organism>
<keyword evidence="3" id="KW-1185">Reference proteome</keyword>
<dbReference type="Proteomes" id="UP000309340">
    <property type="component" value="Unassembled WGS sequence"/>
</dbReference>
<dbReference type="OrthoDB" id="5335351at2759"/>
<feature type="compositionally biased region" description="Low complexity" evidence="1">
    <location>
        <begin position="26"/>
        <end position="44"/>
    </location>
</feature>